<dbReference type="InterPro" id="IPR009875">
    <property type="entry name" value="PilZ_domain"/>
</dbReference>
<accession>A0ABY0ILB9</accession>
<evidence type="ECO:0000259" key="7">
    <source>
        <dbReference type="Pfam" id="PF07317"/>
    </source>
</evidence>
<dbReference type="InterPro" id="IPR023787">
    <property type="entry name" value="T3SS_YcgR"/>
</dbReference>
<keyword evidence="8" id="KW-0969">Cilium</keyword>
<dbReference type="Pfam" id="PF07238">
    <property type="entry name" value="PilZ"/>
    <property type="match status" value="1"/>
</dbReference>
<evidence type="ECO:0000313" key="9">
    <source>
        <dbReference type="Proteomes" id="UP000292136"/>
    </source>
</evidence>
<organism evidence="8 9">
    <name type="scientific">Azospira oryzae</name>
    <dbReference type="NCBI Taxonomy" id="146939"/>
    <lineage>
        <taxon>Bacteria</taxon>
        <taxon>Pseudomonadati</taxon>
        <taxon>Pseudomonadota</taxon>
        <taxon>Betaproteobacteria</taxon>
        <taxon>Rhodocyclales</taxon>
        <taxon>Rhodocyclaceae</taxon>
        <taxon>Azospira</taxon>
    </lineage>
</organism>
<dbReference type="InterPro" id="IPR009926">
    <property type="entry name" value="T3SS_YcgR_PilZN"/>
</dbReference>
<comment type="function">
    <text evidence="4">Acts as a flagellar brake, regulating swimming and swarming in a bis-(3'-5') cyclic diguanylic acid (c-di-GMP)-dependent manner. Binds 1 c-di-GMP dimer per subunit. Increasing levels of c-di-GMP lead to decreased motility.</text>
</comment>
<evidence type="ECO:0000256" key="5">
    <source>
        <dbReference type="SAM" id="MobiDB-lite"/>
    </source>
</evidence>
<dbReference type="Gene3D" id="2.40.10.220">
    <property type="entry name" value="predicted glycosyltransferase like domains"/>
    <property type="match status" value="1"/>
</dbReference>
<comment type="subcellular location">
    <subcellularLocation>
        <location evidence="4">Bacterial flagellum basal body</location>
    </subcellularLocation>
</comment>
<gene>
    <name evidence="4" type="primary">ycgR</name>
    <name evidence="8" type="ORF">EV678_3173</name>
</gene>
<reference evidence="8 9" key="1">
    <citation type="submission" date="2019-02" db="EMBL/GenBank/DDBJ databases">
        <title>Genomic Encyclopedia of Type Strains, Phase IV (KMG-IV): sequencing the most valuable type-strain genomes for metagenomic binning, comparative biology and taxonomic classification.</title>
        <authorList>
            <person name="Goeker M."/>
        </authorList>
    </citation>
    <scope>NUCLEOTIDE SEQUENCE [LARGE SCALE GENOMIC DNA]</scope>
    <source>
        <strain evidence="8 9">DSM 21223</strain>
    </source>
</reference>
<evidence type="ECO:0000256" key="3">
    <source>
        <dbReference type="ARBA" id="ARBA00023143"/>
    </source>
</evidence>
<feature type="domain" description="Type III secretion system flagellar brake protein YcgR PilZN" evidence="7">
    <location>
        <begin position="31"/>
        <end position="137"/>
    </location>
</feature>
<dbReference type="Proteomes" id="UP000292136">
    <property type="component" value="Unassembled WGS sequence"/>
</dbReference>
<dbReference type="EMBL" id="SHKM01000004">
    <property type="protein sequence ID" value="RZT75570.1"/>
    <property type="molecule type" value="Genomic_DNA"/>
</dbReference>
<evidence type="ECO:0000313" key="8">
    <source>
        <dbReference type="EMBL" id="RZT75570.1"/>
    </source>
</evidence>
<dbReference type="Pfam" id="PF07317">
    <property type="entry name" value="PilZN"/>
    <property type="match status" value="1"/>
</dbReference>
<evidence type="ECO:0000259" key="6">
    <source>
        <dbReference type="Pfam" id="PF07238"/>
    </source>
</evidence>
<keyword evidence="3 4" id="KW-0975">Bacterial flagellum</keyword>
<name>A0ABY0ILB9_9RHOO</name>
<dbReference type="Gene3D" id="2.30.110.10">
    <property type="entry name" value="Electron Transport, Fmn-binding Protein, Chain A"/>
    <property type="match status" value="1"/>
</dbReference>
<keyword evidence="8" id="KW-0282">Flagellum</keyword>
<sequence>MTDKASEPLEPEAHPVPHHLDVEDDDNYSRYLLYSKAEILFVLKALVQKGVMITVYFDGGNSFLLTSLNHIGADGNSLIFDYGSDDEMNRRALQADKLVFTTTLDKVKIQFSLKGLTQTTFEGRTAFGGKLPETLLRLQRREYYRLTTPIANPIKVSVDVILVDGTKTTIEANMLDISGGGIGLMLPLSMGETFAIGNVFRDCKFTLPEEGQLVTALSVRNSFPVTTKTGSQYLRIGCEYVDLPGTRLTMIQRYITRIERERKARISGLE</sequence>
<dbReference type="HAMAP" id="MF_01457">
    <property type="entry name" value="YcgR"/>
    <property type="match status" value="1"/>
</dbReference>
<comment type="similarity">
    <text evidence="4">Belongs to the YcgR family.</text>
</comment>
<evidence type="ECO:0000256" key="4">
    <source>
        <dbReference type="HAMAP-Rule" id="MF_01457"/>
    </source>
</evidence>
<keyword evidence="2 4" id="KW-0547">Nucleotide-binding</keyword>
<keyword evidence="9" id="KW-1185">Reference proteome</keyword>
<keyword evidence="8" id="KW-0966">Cell projection</keyword>
<evidence type="ECO:0000256" key="1">
    <source>
        <dbReference type="ARBA" id="ARBA00022636"/>
    </source>
</evidence>
<proteinExistence type="inferred from homology"/>
<keyword evidence="1 4" id="KW-0973">c-di-GMP</keyword>
<feature type="region of interest" description="Disordered" evidence="5">
    <location>
        <begin position="1"/>
        <end position="21"/>
    </location>
</feature>
<dbReference type="RefSeq" id="WP_130460208.1">
    <property type="nucleotide sequence ID" value="NZ_SHKM01000004.1"/>
</dbReference>
<protein>
    <recommendedName>
        <fullName evidence="4">Flagellar brake protein YcgR</fullName>
    </recommendedName>
    <alternativeName>
        <fullName evidence="4">Cyclic di-GMP binding protein YcgR</fullName>
    </alternativeName>
</protein>
<evidence type="ECO:0000256" key="2">
    <source>
        <dbReference type="ARBA" id="ARBA00022741"/>
    </source>
</evidence>
<comment type="caution">
    <text evidence="8">The sequence shown here is derived from an EMBL/GenBank/DDBJ whole genome shotgun (WGS) entry which is preliminary data.</text>
</comment>
<comment type="subunit">
    <text evidence="4">Monomer. Interacts with the flagellar basal bodies.</text>
</comment>
<feature type="domain" description="PilZ" evidence="6">
    <location>
        <begin position="139"/>
        <end position="256"/>
    </location>
</feature>
<dbReference type="InterPro" id="IPR012349">
    <property type="entry name" value="Split_barrel_FMN-bd"/>
</dbReference>